<keyword evidence="1" id="KW-0732">Signal</keyword>
<dbReference type="MGI" id="MGI:5012300">
    <property type="gene designation" value="Gm20115"/>
</dbReference>
<evidence type="ECO:0000256" key="1">
    <source>
        <dbReference type="SAM" id="SignalP"/>
    </source>
</evidence>
<name>Q8BR19_MOUSE</name>
<reference evidence="2" key="3">
    <citation type="journal article" date="2000" name="Genome Res.">
        <title>RIKEN integrated sequence analysis (RISA) system--384-format sequencing pipeline with 384 multicapillary sequencer.</title>
        <authorList>
            <person name="Shibata K."/>
            <person name="Itoh M."/>
            <person name="Aizawa K."/>
            <person name="Nagaoka S."/>
            <person name="Sasaki N."/>
            <person name="Carninci P."/>
            <person name="Konno H."/>
            <person name="Akiyama J."/>
            <person name="Nishi K."/>
            <person name="Kitsunai T."/>
            <person name="Tashiro H."/>
            <person name="Itoh M."/>
            <person name="Sumi N."/>
            <person name="Ishii Y."/>
            <person name="Nakamura S."/>
            <person name="Hazama M."/>
            <person name="Nishine T."/>
            <person name="Harada A."/>
            <person name="Yamamoto R."/>
            <person name="Matsumoto H."/>
            <person name="Sakaguchi S."/>
            <person name="Ikegami T."/>
            <person name="Kashiwagi K."/>
            <person name="Fujiwake S."/>
            <person name="Inoue K."/>
            <person name="Togawa Y."/>
            <person name="Izawa M."/>
            <person name="Ohara E."/>
            <person name="Watahiki M."/>
            <person name="Yoneda Y."/>
            <person name="Ishikawa T."/>
            <person name="Ozawa K."/>
            <person name="Tanaka T."/>
            <person name="Matsuura S."/>
            <person name="Kawai J."/>
            <person name="Okazaki Y."/>
            <person name="Muramatsu M."/>
            <person name="Inoue Y."/>
            <person name="Kira A."/>
            <person name="Hayashizaki Y."/>
        </authorList>
    </citation>
    <scope>NUCLEOTIDE SEQUENCE</scope>
    <source>
        <strain evidence="2">C57BL/6J</strain>
        <tissue evidence="2">Corpora quadrigemina</tissue>
    </source>
</reference>
<dbReference type="AGR" id="MGI:5012300"/>
<gene>
    <name evidence="3" type="primary">Gm20115</name>
</gene>
<evidence type="ECO:0000313" key="3">
    <source>
        <dbReference type="MGI" id="MGI:5012300"/>
    </source>
</evidence>
<feature type="signal peptide" evidence="1">
    <location>
        <begin position="1"/>
        <end position="22"/>
    </location>
</feature>
<dbReference type="AlphaFoldDB" id="Q8BR19"/>
<reference evidence="2" key="4">
    <citation type="journal article" date="2001" name="Nature">
        <title>Functional annotation of a full-length mouse cDNA collection.</title>
        <authorList>
            <consortium name="The RIKEN Genome Exploration Research Group Phase II Team and the FANTOM Consortium"/>
        </authorList>
    </citation>
    <scope>NUCLEOTIDE SEQUENCE</scope>
    <source>
        <strain evidence="2">C57BL/6J</strain>
        <tissue evidence="2">Corpora quadrigemina</tissue>
    </source>
</reference>
<reference evidence="2" key="7">
    <citation type="journal article" date="2005" name="Science">
        <title>The Transcriptional Landscape of the Mammalian Genome.</title>
        <authorList>
            <consortium name="The FANTOM Consortium"/>
            <consortium name="Riken Genome Exploration Research Group and Genome Science Group (Genome Network Project Core Group)"/>
        </authorList>
    </citation>
    <scope>NUCLEOTIDE SEQUENCE</scope>
    <source>
        <strain evidence="2">C57BL/6J</strain>
        <tissue evidence="2">Corpora quadrigemina</tissue>
    </source>
</reference>
<reference evidence="2" key="1">
    <citation type="journal article" date="1999" name="Methods Enzymol.">
        <title>High-efficiency full-length cDNA cloning.</title>
        <authorList>
            <person name="Carninci P."/>
            <person name="Hayashizaki Y."/>
        </authorList>
    </citation>
    <scope>NUCLEOTIDE SEQUENCE</scope>
    <source>
        <strain evidence="2">C57BL/6J</strain>
        <tissue evidence="2">Corpora quadrigemina</tissue>
    </source>
</reference>
<feature type="chain" id="PRO_5004303746" description="Secreted protein" evidence="1">
    <location>
        <begin position="23"/>
        <end position="101"/>
    </location>
</feature>
<reference evidence="2" key="5">
    <citation type="submission" date="2001-07" db="EMBL/GenBank/DDBJ databases">
        <authorList>
            <person name="Adachi J."/>
            <person name="Aizawa K."/>
            <person name="Akimura T."/>
            <person name="Arakawa T."/>
            <person name="Bono H."/>
            <person name="Carninci P."/>
            <person name="Fukuda S."/>
            <person name="Furuno M."/>
            <person name="Hanagaki T."/>
            <person name="Hara A."/>
            <person name="Hashizume W."/>
            <person name="Hayashida K."/>
            <person name="Hayatsu N."/>
            <person name="Hiramoto K."/>
            <person name="Hiraoka T."/>
            <person name="Hirozane T."/>
            <person name="Hori F."/>
            <person name="Imotani K."/>
            <person name="Ishii Y."/>
            <person name="Itoh M."/>
            <person name="Kagawa I."/>
            <person name="Kasukawa T."/>
            <person name="Katoh H."/>
            <person name="Kawai J."/>
            <person name="Kojima Y."/>
            <person name="Kondo S."/>
            <person name="Konno H."/>
            <person name="Kouda M."/>
            <person name="Koya S."/>
            <person name="Kurihara C."/>
            <person name="Matsuyama T."/>
            <person name="Miyazaki A."/>
            <person name="Murata M."/>
            <person name="Nakamura M."/>
            <person name="Nishi K."/>
            <person name="Nomura K."/>
            <person name="Numazaki R."/>
            <person name="Ohno M."/>
            <person name="Ohsato N."/>
            <person name="Okazaki Y."/>
            <person name="Saito R."/>
            <person name="Saitoh H."/>
            <person name="Sakai C."/>
            <person name="Sakai K."/>
            <person name="Sakazume N."/>
            <person name="Sano H."/>
            <person name="Sasaki D."/>
            <person name="Shibata K."/>
            <person name="Shinagawa A."/>
            <person name="Shiraki T."/>
            <person name="Sogabe Y."/>
            <person name="Tagami M."/>
            <person name="Tagawa A."/>
            <person name="Takahashi F."/>
            <person name="Takaku-Akahira S."/>
            <person name="Takeda Y."/>
            <person name="Tanaka T."/>
            <person name="Tomaru A."/>
            <person name="Toya T."/>
            <person name="Yasunishi A."/>
            <person name="Muramatsu M."/>
            <person name="Hayashizaki Y."/>
        </authorList>
    </citation>
    <scope>NUCLEOTIDE SEQUENCE</scope>
    <source>
        <strain evidence="2">C57BL/6J</strain>
        <tissue evidence="2">Corpora quadrigemina</tissue>
    </source>
</reference>
<proteinExistence type="evidence at transcript level"/>
<organism evidence="2">
    <name type="scientific">Mus musculus</name>
    <name type="common">Mouse</name>
    <dbReference type="NCBI Taxonomy" id="10090"/>
    <lineage>
        <taxon>Eukaryota</taxon>
        <taxon>Metazoa</taxon>
        <taxon>Chordata</taxon>
        <taxon>Craniata</taxon>
        <taxon>Vertebrata</taxon>
        <taxon>Euteleostomi</taxon>
        <taxon>Mammalia</taxon>
        <taxon>Eutheria</taxon>
        <taxon>Euarchontoglires</taxon>
        <taxon>Glires</taxon>
        <taxon>Rodentia</taxon>
        <taxon>Myomorpha</taxon>
        <taxon>Muroidea</taxon>
        <taxon>Muridae</taxon>
        <taxon>Murinae</taxon>
        <taxon>Mus</taxon>
        <taxon>Mus</taxon>
    </lineage>
</organism>
<evidence type="ECO:0000313" key="2">
    <source>
        <dbReference type="EMBL" id="BAC32518.1"/>
    </source>
</evidence>
<dbReference type="EMBL" id="AK045875">
    <property type="protein sequence ID" value="BAC32518.1"/>
    <property type="molecule type" value="mRNA"/>
</dbReference>
<sequence>MFSYFNSLLFLSLFCIFKRILTLRCTSHPPPSPPPPFPPHSHSLACGYFCFKLSQVWGFFAFDIHCLSLVRKSPITFQSLCHAPPCIPAPRPAPPRPHSWW</sequence>
<evidence type="ECO:0008006" key="4">
    <source>
        <dbReference type="Google" id="ProtNLM"/>
    </source>
</evidence>
<reference evidence="2" key="6">
    <citation type="journal article" date="2002" name="Nature">
        <title>Analysis of the mouse transcriptome based on functional annotation of 60,770 full-length cDNAs.</title>
        <authorList>
            <consortium name="The FANTOM Consortium and the RIKEN Genome Exploration Research Group Phase I and II Team"/>
        </authorList>
    </citation>
    <scope>NUCLEOTIDE SEQUENCE</scope>
    <source>
        <strain evidence="2">C57BL/6J</strain>
        <tissue evidence="2">Corpora quadrigemina</tissue>
    </source>
</reference>
<reference evidence="2" key="2">
    <citation type="journal article" date="2000" name="Genome Res.">
        <title>Normalization and subtraction of cap-trapper-selected cDNAs to prepare full-length cDNA libraries for rapid discovery of new genes.</title>
        <authorList>
            <person name="Carninci P."/>
            <person name="Shibata Y."/>
            <person name="Hayatsu N."/>
            <person name="Sugahara Y."/>
            <person name="Shibata K."/>
            <person name="Itoh M."/>
            <person name="Konno H."/>
            <person name="Okazaki Y."/>
            <person name="Muramatsu M."/>
            <person name="Hayashizaki Y."/>
        </authorList>
    </citation>
    <scope>NUCLEOTIDE SEQUENCE</scope>
    <source>
        <strain evidence="2">C57BL/6J</strain>
        <tissue evidence="2">Corpora quadrigemina</tissue>
    </source>
</reference>
<protein>
    <recommendedName>
        <fullName evidence="4">Secreted protein</fullName>
    </recommendedName>
</protein>
<accession>Q8BR19</accession>
<reference evidence="2" key="8">
    <citation type="journal article" date="2005" name="Science">
        <title>Antisense Transcription in the Mammalian Transcriptome.</title>
        <authorList>
            <consortium name="RIKEN Genome Exploration Research Group and Genome Science Group (Genome Network Project Core Group) and the FANTOM Consortium"/>
        </authorList>
    </citation>
    <scope>NUCLEOTIDE SEQUENCE</scope>
    <source>
        <strain evidence="2">C57BL/6J</strain>
        <tissue evidence="2">Corpora quadrigemina</tissue>
    </source>
</reference>